<feature type="transmembrane region" description="Helical" evidence="1">
    <location>
        <begin position="43"/>
        <end position="61"/>
    </location>
</feature>
<keyword evidence="1" id="KW-1133">Transmembrane helix</keyword>
<keyword evidence="1" id="KW-0812">Transmembrane</keyword>
<dbReference type="EMBL" id="CAUOFW020003392">
    <property type="protein sequence ID" value="CAK9159741.1"/>
    <property type="molecule type" value="Genomic_DNA"/>
</dbReference>
<dbReference type="AlphaFoldDB" id="A0ABC8SR98"/>
<comment type="caution">
    <text evidence="2">The sequence shown here is derived from an EMBL/GenBank/DDBJ whole genome shotgun (WGS) entry which is preliminary data.</text>
</comment>
<protein>
    <submittedName>
        <fullName evidence="2">Uncharacterized protein</fullName>
    </submittedName>
</protein>
<keyword evidence="1" id="KW-0472">Membrane</keyword>
<name>A0ABC8SR98_9AQUA</name>
<organism evidence="2 3">
    <name type="scientific">Ilex paraguariensis</name>
    <name type="common">yerba mate</name>
    <dbReference type="NCBI Taxonomy" id="185542"/>
    <lineage>
        <taxon>Eukaryota</taxon>
        <taxon>Viridiplantae</taxon>
        <taxon>Streptophyta</taxon>
        <taxon>Embryophyta</taxon>
        <taxon>Tracheophyta</taxon>
        <taxon>Spermatophyta</taxon>
        <taxon>Magnoliopsida</taxon>
        <taxon>eudicotyledons</taxon>
        <taxon>Gunneridae</taxon>
        <taxon>Pentapetalae</taxon>
        <taxon>asterids</taxon>
        <taxon>campanulids</taxon>
        <taxon>Aquifoliales</taxon>
        <taxon>Aquifoliaceae</taxon>
        <taxon>Ilex</taxon>
    </lineage>
</organism>
<sequence length="117" mass="13470">MARRFILNKPYPTLNNPANLLYRTSSFRITRKKNNIFIKQNQIPISNFWGFLFIDVVFFITKRKGQPHNVLPSTLTVCLCLSLIVPLKSGNNLPIRIGNEFGGFLDSVFIWSLLGKR</sequence>
<gene>
    <name evidence="2" type="ORF">ILEXP_LOCUS28448</name>
</gene>
<evidence type="ECO:0000256" key="1">
    <source>
        <dbReference type="SAM" id="Phobius"/>
    </source>
</evidence>
<reference evidence="2 3" key="1">
    <citation type="submission" date="2024-02" db="EMBL/GenBank/DDBJ databases">
        <authorList>
            <person name="Vignale AGUSTIN F."/>
            <person name="Sosa J E."/>
            <person name="Modenutti C."/>
        </authorList>
    </citation>
    <scope>NUCLEOTIDE SEQUENCE [LARGE SCALE GENOMIC DNA]</scope>
</reference>
<evidence type="ECO:0000313" key="3">
    <source>
        <dbReference type="Proteomes" id="UP001642360"/>
    </source>
</evidence>
<proteinExistence type="predicted"/>
<feature type="transmembrane region" description="Helical" evidence="1">
    <location>
        <begin position="70"/>
        <end position="87"/>
    </location>
</feature>
<keyword evidence="3" id="KW-1185">Reference proteome</keyword>
<accession>A0ABC8SR98</accession>
<evidence type="ECO:0000313" key="2">
    <source>
        <dbReference type="EMBL" id="CAK9159741.1"/>
    </source>
</evidence>
<dbReference type="Proteomes" id="UP001642360">
    <property type="component" value="Unassembled WGS sequence"/>
</dbReference>